<accession>A0AAE9Y6N8</accession>
<dbReference type="Pfam" id="PF13649">
    <property type="entry name" value="Methyltransf_25"/>
    <property type="match status" value="1"/>
</dbReference>
<gene>
    <name evidence="3" type="ORF">PO878_12460</name>
</gene>
<dbReference type="EMBL" id="CP116942">
    <property type="protein sequence ID" value="WCO65308.1"/>
    <property type="molecule type" value="Genomic_DNA"/>
</dbReference>
<dbReference type="Proteomes" id="UP001216390">
    <property type="component" value="Chromosome"/>
</dbReference>
<organism evidence="3 4">
    <name type="scientific">Iamia majanohamensis</name>
    <dbReference type="NCBI Taxonomy" id="467976"/>
    <lineage>
        <taxon>Bacteria</taxon>
        <taxon>Bacillati</taxon>
        <taxon>Actinomycetota</taxon>
        <taxon>Acidimicrobiia</taxon>
        <taxon>Acidimicrobiales</taxon>
        <taxon>Iamiaceae</taxon>
        <taxon>Iamia</taxon>
    </lineage>
</organism>
<evidence type="ECO:0000313" key="3">
    <source>
        <dbReference type="EMBL" id="WCO65308.1"/>
    </source>
</evidence>
<dbReference type="AlphaFoldDB" id="A0AAE9Y6N8"/>
<dbReference type="InterPro" id="IPR041698">
    <property type="entry name" value="Methyltransf_25"/>
</dbReference>
<dbReference type="CDD" id="cd02440">
    <property type="entry name" value="AdoMet_MTases"/>
    <property type="match status" value="1"/>
</dbReference>
<dbReference type="InterPro" id="IPR029063">
    <property type="entry name" value="SAM-dependent_MTases_sf"/>
</dbReference>
<dbReference type="Gene3D" id="3.40.50.150">
    <property type="entry name" value="Vaccinia Virus protein VP39"/>
    <property type="match status" value="1"/>
</dbReference>
<keyword evidence="4" id="KW-1185">Reference proteome</keyword>
<evidence type="ECO:0000259" key="2">
    <source>
        <dbReference type="Pfam" id="PF13649"/>
    </source>
</evidence>
<evidence type="ECO:0000313" key="4">
    <source>
        <dbReference type="Proteomes" id="UP001216390"/>
    </source>
</evidence>
<feature type="domain" description="Methyltransferase" evidence="2">
    <location>
        <begin position="60"/>
        <end position="153"/>
    </location>
</feature>
<dbReference type="GO" id="GO:0008168">
    <property type="term" value="F:methyltransferase activity"/>
    <property type="evidence" value="ECO:0007669"/>
    <property type="project" value="UniProtKB-KW"/>
</dbReference>
<evidence type="ECO:0000256" key="1">
    <source>
        <dbReference type="ARBA" id="ARBA00022679"/>
    </source>
</evidence>
<dbReference type="KEGG" id="ima:PO878_12460"/>
<protein>
    <submittedName>
        <fullName evidence="3">Class I SAM-dependent methyltransferase</fullName>
    </submittedName>
</protein>
<dbReference type="GO" id="GO:0032259">
    <property type="term" value="P:methylation"/>
    <property type="evidence" value="ECO:0007669"/>
    <property type="project" value="UniProtKB-KW"/>
</dbReference>
<dbReference type="PANTHER" id="PTHR43861">
    <property type="entry name" value="TRANS-ACONITATE 2-METHYLTRANSFERASE-RELATED"/>
    <property type="match status" value="1"/>
</dbReference>
<dbReference type="RefSeq" id="WP_272734833.1">
    <property type="nucleotide sequence ID" value="NZ_CP116942.1"/>
</dbReference>
<keyword evidence="1" id="KW-0808">Transferase</keyword>
<reference evidence="3" key="1">
    <citation type="submission" date="2023-01" db="EMBL/GenBank/DDBJ databases">
        <title>The diversity of Class Acidimicrobiia in South China Sea sediment environments and the proposal of Iamia marina sp. nov., a novel species of the genus Iamia.</title>
        <authorList>
            <person name="He Y."/>
            <person name="Tian X."/>
        </authorList>
    </citation>
    <scope>NUCLEOTIDE SEQUENCE</scope>
    <source>
        <strain evidence="3">DSM 19957</strain>
    </source>
</reference>
<sequence length="208" mass="21728">MAPPDPRPDPTRASWTDLAGDARGTTYDGRWEELAARGEAVHGEADLCAALLGPDRRATVLDGGCGTGRVAIELARRGHRTVGLDRDRDLLARARAKAPDLRWVEADLLATGDHLAPGTVDLAVLAGNVLVFVDPGTEADVLGAMAATLAPGGLLVAGFQVRPGGYGPAGLDRDAAAAGLALRDRWATWDRDPWVAGGDYQVSVHARA</sequence>
<dbReference type="SUPFAM" id="SSF53335">
    <property type="entry name" value="S-adenosyl-L-methionine-dependent methyltransferases"/>
    <property type="match status" value="1"/>
</dbReference>
<keyword evidence="3" id="KW-0489">Methyltransferase</keyword>
<proteinExistence type="predicted"/>
<name>A0AAE9Y6N8_9ACTN</name>